<dbReference type="GO" id="GO:0007032">
    <property type="term" value="P:endosome organization"/>
    <property type="evidence" value="ECO:0007669"/>
    <property type="project" value="TreeGrafter"/>
</dbReference>
<comment type="similarity">
    <text evidence="1">Belongs to the strumpellin family.</text>
</comment>
<evidence type="ECO:0000313" key="3">
    <source>
        <dbReference type="Proteomes" id="UP000614601"/>
    </source>
</evidence>
<evidence type="ECO:0000256" key="1">
    <source>
        <dbReference type="ARBA" id="ARBA00006224"/>
    </source>
</evidence>
<dbReference type="EMBL" id="CAJFDH010000001">
    <property type="protein sequence ID" value="CAD5206799.1"/>
    <property type="molecule type" value="Genomic_DNA"/>
</dbReference>
<dbReference type="Proteomes" id="UP000783686">
    <property type="component" value="Unassembled WGS sequence"/>
</dbReference>
<evidence type="ECO:0000313" key="2">
    <source>
        <dbReference type="EMBL" id="CAD5206799.1"/>
    </source>
</evidence>
<gene>
    <name evidence="2" type="ORF">BOKJ2_LOCUS1483</name>
</gene>
<dbReference type="Proteomes" id="UP000614601">
    <property type="component" value="Unassembled WGS sequence"/>
</dbReference>
<dbReference type="GO" id="GO:0005768">
    <property type="term" value="C:endosome"/>
    <property type="evidence" value="ECO:0007669"/>
    <property type="project" value="TreeGrafter"/>
</dbReference>
<evidence type="ECO:0008006" key="4">
    <source>
        <dbReference type="Google" id="ProtNLM"/>
    </source>
</evidence>
<dbReference type="GO" id="GO:0030041">
    <property type="term" value="P:actin filament polymerization"/>
    <property type="evidence" value="ECO:0007669"/>
    <property type="project" value="TreeGrafter"/>
</dbReference>
<dbReference type="GO" id="GO:0140285">
    <property type="term" value="P:endosome fission"/>
    <property type="evidence" value="ECO:0007669"/>
    <property type="project" value="TreeGrafter"/>
</dbReference>
<dbReference type="InterPro" id="IPR019393">
    <property type="entry name" value="WASH_strumpellin"/>
</dbReference>
<sequence length="998" mass="115278">MALSLEHQTAVLESFLEEAVSVLAEVFRLKSILPSDIEDESSNYRSVFMDFSYFANPAEFDQKIEDNSTLKALDEEFGEQFKDYINHFSQFMSRLCSLIFEFSEYTQKYSVVENFFDLTWGNVHTLRSEILYHIGVTLVFLDQKFSHSTRETLFVASQRFGEKFTSIYFDTSISLLRERKDSFEHCFVYIGIDKKFVDNVIHYTRTYNLVQSDPTFAVKKNALIYICLWFLPNALREDLPLMRQLVDYFFSEEWIVSLHFELTANLFEKWKNCKAAITALNGVLTNDDITVNLQKKMEMIKSNKLPSGLLQLNEFDSYKKVILSYNHAIKWIILHSKDERCKKHNVTFDVFNHLMKLVRFEYKFKTSASYIVKNKKQQFESNRNRILATLEQIVMIVESARDHQKHKIKSWLQKIQSKLSDLEVDSKKALNVIEMLRLKIEEISEMTSENQKVIGQYLTTVLGQLDSLTTVYQLDNSSLGHLDTLCNSDYLWKCMRMWTEKLEDLLRADPVMVKYLFFKLMSSINVRLHGVKDEKKEMVSTFYHKILESYLKVVVQAIPRSVFIELDELQALLSDDEACFIEKANIKAVFQTEQRRKLAEKTCKISKLSLGISNMCLNKLGPVKIKPEDMLYDGLRKELRQKLQSMMKAVVPSSSFFTVIKQQREEISKLRKAFLFVCQQIGINGVQVWQTEIAQITVESLNSAFAKLGSEKLSMPLKTTTFDAFVIKMLQSTNPRATVFSMKSTEWWNQAKNKLEYTTVMFLIAHKWIPSFLLVGLRRIIQNFMSIHINELGALLMKNQNIVSTDNNSVDVITKSQEFVQFYNQCLPIIVKIGQYEVLNEALEVSINEHSTSEVNLLRATAKTALNYIQLIESKGNADSNVNDKFEKTLEKAGLLDYSNLVTPLPPYSKHSNAILVFCLLSHCLSTNVITSKKSEFVDSHASVKGIEKVVLAFELNHQFSSVLPAMCGESAGFMVAKKLCLDNIIYPYKNTPEPFLR</sequence>
<accession>A0A811JUL8</accession>
<keyword evidence="3" id="KW-1185">Reference proteome</keyword>
<dbReference type="Pfam" id="PF10266">
    <property type="entry name" value="Strumpellin"/>
    <property type="match status" value="1"/>
</dbReference>
<dbReference type="EMBL" id="CAJFCW020000001">
    <property type="protein sequence ID" value="CAG9083172.1"/>
    <property type="molecule type" value="Genomic_DNA"/>
</dbReference>
<dbReference type="GO" id="GO:0051125">
    <property type="term" value="P:regulation of actin nucleation"/>
    <property type="evidence" value="ECO:0007669"/>
    <property type="project" value="TreeGrafter"/>
</dbReference>
<proteinExistence type="inferred from homology"/>
<comment type="caution">
    <text evidence="2">The sequence shown here is derived from an EMBL/GenBank/DDBJ whole genome shotgun (WGS) entry which is preliminary data.</text>
</comment>
<reference evidence="2" key="1">
    <citation type="submission" date="2020-09" db="EMBL/GenBank/DDBJ databases">
        <authorList>
            <person name="Kikuchi T."/>
        </authorList>
    </citation>
    <scope>NUCLEOTIDE SEQUENCE</scope>
    <source>
        <strain evidence="2">SH1</strain>
    </source>
</reference>
<dbReference type="OrthoDB" id="565118at2759"/>
<organism evidence="2 3">
    <name type="scientific">Bursaphelenchus okinawaensis</name>
    <dbReference type="NCBI Taxonomy" id="465554"/>
    <lineage>
        <taxon>Eukaryota</taxon>
        <taxon>Metazoa</taxon>
        <taxon>Ecdysozoa</taxon>
        <taxon>Nematoda</taxon>
        <taxon>Chromadorea</taxon>
        <taxon>Rhabditida</taxon>
        <taxon>Tylenchina</taxon>
        <taxon>Tylenchomorpha</taxon>
        <taxon>Aphelenchoidea</taxon>
        <taxon>Aphelenchoididae</taxon>
        <taxon>Bursaphelenchus</taxon>
    </lineage>
</organism>
<protein>
    <recommendedName>
        <fullName evidence="4">WASH complex subunit strumpellin</fullName>
    </recommendedName>
</protein>
<dbReference type="AlphaFoldDB" id="A0A811JUL8"/>
<dbReference type="GO" id="GO:0071203">
    <property type="term" value="C:WASH complex"/>
    <property type="evidence" value="ECO:0007669"/>
    <property type="project" value="InterPro"/>
</dbReference>
<dbReference type="PANTHER" id="PTHR15691">
    <property type="entry name" value="WASH COMPLEX SUBUNIT 5"/>
    <property type="match status" value="1"/>
</dbReference>
<name>A0A811JUL8_9BILA</name>
<dbReference type="PANTHER" id="PTHR15691:SF6">
    <property type="entry name" value="WASH COMPLEX SUBUNIT 5"/>
    <property type="match status" value="1"/>
</dbReference>